<dbReference type="GO" id="GO:0015288">
    <property type="term" value="F:porin activity"/>
    <property type="evidence" value="ECO:0007669"/>
    <property type="project" value="InterPro"/>
</dbReference>
<dbReference type="Pfam" id="PF04966">
    <property type="entry name" value="OprB"/>
    <property type="match status" value="1"/>
</dbReference>
<feature type="compositionally biased region" description="Polar residues" evidence="3">
    <location>
        <begin position="1"/>
        <end position="11"/>
    </location>
</feature>
<evidence type="ECO:0000313" key="5">
    <source>
        <dbReference type="Proteomes" id="UP000255163"/>
    </source>
</evidence>
<dbReference type="InterPro" id="IPR038673">
    <property type="entry name" value="OprB_sf"/>
</dbReference>
<dbReference type="AlphaFoldDB" id="A0A376FLA6"/>
<evidence type="ECO:0000256" key="3">
    <source>
        <dbReference type="SAM" id="MobiDB-lite"/>
    </source>
</evidence>
<gene>
    <name evidence="4" type="primary">oprB_2</name>
    <name evidence="4" type="ORF">NCTC12123_06124</name>
</gene>
<proteinExistence type="inferred from homology"/>
<dbReference type="PANTHER" id="PTHR37944">
    <property type="entry name" value="PORIN B"/>
    <property type="match status" value="1"/>
</dbReference>
<evidence type="ECO:0000256" key="2">
    <source>
        <dbReference type="RuleBase" id="RU363072"/>
    </source>
</evidence>
<accession>A0A376FLA6</accession>
<protein>
    <submittedName>
        <fullName evidence="4">Carbohydrate-selective porin OprB</fullName>
    </submittedName>
</protein>
<dbReference type="Proteomes" id="UP000255163">
    <property type="component" value="Unassembled WGS sequence"/>
</dbReference>
<evidence type="ECO:0000313" key="4">
    <source>
        <dbReference type="EMBL" id="STD27448.1"/>
    </source>
</evidence>
<dbReference type="GO" id="GO:0016020">
    <property type="term" value="C:membrane"/>
    <property type="evidence" value="ECO:0007669"/>
    <property type="project" value="InterPro"/>
</dbReference>
<dbReference type="Gene3D" id="2.40.160.180">
    <property type="entry name" value="Carbohydrate-selective porin OprB"/>
    <property type="match status" value="1"/>
</dbReference>
<organism evidence="4 5">
    <name type="scientific">Enterobacter asburiae</name>
    <dbReference type="NCBI Taxonomy" id="61645"/>
    <lineage>
        <taxon>Bacteria</taxon>
        <taxon>Pseudomonadati</taxon>
        <taxon>Pseudomonadota</taxon>
        <taxon>Gammaproteobacteria</taxon>
        <taxon>Enterobacterales</taxon>
        <taxon>Enterobacteriaceae</taxon>
        <taxon>Enterobacter</taxon>
        <taxon>Enterobacter cloacae complex</taxon>
    </lineage>
</organism>
<dbReference type="GO" id="GO:0008643">
    <property type="term" value="P:carbohydrate transport"/>
    <property type="evidence" value="ECO:0007669"/>
    <property type="project" value="InterPro"/>
</dbReference>
<comment type="similarity">
    <text evidence="1 2">Belongs to the OprB family.</text>
</comment>
<dbReference type="InterPro" id="IPR007049">
    <property type="entry name" value="Carb-sel_porin_OprB"/>
</dbReference>
<dbReference type="EMBL" id="UFYI01000007">
    <property type="protein sequence ID" value="STD27448.1"/>
    <property type="molecule type" value="Genomic_DNA"/>
</dbReference>
<evidence type="ECO:0000256" key="1">
    <source>
        <dbReference type="ARBA" id="ARBA00008769"/>
    </source>
</evidence>
<name>A0A376FLA6_ENTAS</name>
<sequence length="146" mass="16907">MYAGLNQQLTQHQDDPNRGLSTSFSMSLADQSTNYMHQVYAASLRYRGLFDARPEDWIGFGLTWIDMSSQYARNQRYMNSLSGVSDYNDPAYRPVPGHSLNGEFYYRFRPVPWLELQPGIQYWHHPGGVSRTQDAWVTELKTVVSF</sequence>
<reference evidence="4 5" key="1">
    <citation type="submission" date="2018-06" db="EMBL/GenBank/DDBJ databases">
        <authorList>
            <consortium name="Pathogen Informatics"/>
            <person name="Doyle S."/>
        </authorList>
    </citation>
    <scope>NUCLEOTIDE SEQUENCE [LARGE SCALE GENOMIC DNA]</scope>
    <source>
        <strain evidence="4 5">NCTC12123</strain>
    </source>
</reference>
<feature type="region of interest" description="Disordered" evidence="3">
    <location>
        <begin position="1"/>
        <end position="23"/>
    </location>
</feature>
<dbReference type="InterPro" id="IPR052932">
    <property type="entry name" value="OprB_Porin"/>
</dbReference>
<dbReference type="PANTHER" id="PTHR37944:SF1">
    <property type="entry name" value="PORIN B"/>
    <property type="match status" value="1"/>
</dbReference>